<evidence type="ECO:0000313" key="1">
    <source>
        <dbReference type="EMBL" id="EHK53809.1"/>
    </source>
</evidence>
<dbReference type="AlphaFoldDB" id="H0HZK2"/>
<proteinExistence type="predicted"/>
<keyword evidence="2" id="KW-1185">Reference proteome</keyword>
<dbReference type="EMBL" id="AHAM01000254">
    <property type="protein sequence ID" value="EHK53809.1"/>
    <property type="molecule type" value="Genomic_DNA"/>
</dbReference>
<sequence length="41" mass="4301">MADSVFESDAIGLPSADALAAWTVSMNATIIPVKAPWQLDP</sequence>
<dbReference type="RefSeq" id="WP_008839209.1">
    <property type="nucleotide sequence ID" value="NZ_AHAM01000254.1"/>
</dbReference>
<reference evidence="1 2" key="1">
    <citation type="journal article" date="2012" name="J. Bacteriol.">
        <title>Draft Genome Sequence of Mesorhizobium alhagi CCNWXJ12-2T, a Novel Salt-Resistant Species Isolated from the Desert of Northwestern China.</title>
        <authorList>
            <person name="Zhou M."/>
            <person name="Chen W."/>
            <person name="Chen H."/>
            <person name="Wei G."/>
        </authorList>
    </citation>
    <scope>NUCLEOTIDE SEQUENCE [LARGE SCALE GENOMIC DNA]</scope>
    <source>
        <strain evidence="1 2">CCNWXJ12-2</strain>
    </source>
</reference>
<name>H0HZK2_9HYPH</name>
<protein>
    <submittedName>
        <fullName evidence="1">Uncharacterized protein</fullName>
    </submittedName>
</protein>
<evidence type="ECO:0000313" key="2">
    <source>
        <dbReference type="Proteomes" id="UP000003250"/>
    </source>
</evidence>
<dbReference type="PATRIC" id="fig|1107882.3.peg.5456"/>
<gene>
    <name evidence="1" type="ORF">MAXJ12_28193</name>
</gene>
<organism evidence="1 2">
    <name type="scientific">Mesorhizobium alhagi CCNWXJ12-2</name>
    <dbReference type="NCBI Taxonomy" id="1107882"/>
    <lineage>
        <taxon>Bacteria</taxon>
        <taxon>Pseudomonadati</taxon>
        <taxon>Pseudomonadota</taxon>
        <taxon>Alphaproteobacteria</taxon>
        <taxon>Hyphomicrobiales</taxon>
        <taxon>Phyllobacteriaceae</taxon>
        <taxon>Allomesorhizobium</taxon>
    </lineage>
</organism>
<accession>H0HZK2</accession>
<dbReference type="Proteomes" id="UP000003250">
    <property type="component" value="Unassembled WGS sequence"/>
</dbReference>